<evidence type="ECO:0008006" key="3">
    <source>
        <dbReference type="Google" id="ProtNLM"/>
    </source>
</evidence>
<proteinExistence type="predicted"/>
<gene>
    <name evidence="1" type="primary">RvY_11014-1</name>
    <name evidence="1" type="synonym">RvY_11014.1</name>
    <name evidence="1" type="ORF">RvY_11014</name>
</gene>
<keyword evidence="2" id="KW-1185">Reference proteome</keyword>
<protein>
    <recommendedName>
        <fullName evidence="3">Winged helix-turn helix domain-containing protein</fullName>
    </recommendedName>
</protein>
<evidence type="ECO:0000313" key="2">
    <source>
        <dbReference type="Proteomes" id="UP000186922"/>
    </source>
</evidence>
<organism evidence="1 2">
    <name type="scientific">Ramazzottius varieornatus</name>
    <name type="common">Water bear</name>
    <name type="synonym">Tardigrade</name>
    <dbReference type="NCBI Taxonomy" id="947166"/>
    <lineage>
        <taxon>Eukaryota</taxon>
        <taxon>Metazoa</taxon>
        <taxon>Ecdysozoa</taxon>
        <taxon>Tardigrada</taxon>
        <taxon>Eutardigrada</taxon>
        <taxon>Parachela</taxon>
        <taxon>Hypsibioidea</taxon>
        <taxon>Ramazzottiidae</taxon>
        <taxon>Ramazzottius</taxon>
    </lineage>
</organism>
<reference evidence="1 2" key="1">
    <citation type="journal article" date="2016" name="Nat. Commun.">
        <title>Extremotolerant tardigrade genome and improved radiotolerance of human cultured cells by tardigrade-unique protein.</title>
        <authorList>
            <person name="Hashimoto T."/>
            <person name="Horikawa D.D."/>
            <person name="Saito Y."/>
            <person name="Kuwahara H."/>
            <person name="Kozuka-Hata H."/>
            <person name="Shin-I T."/>
            <person name="Minakuchi Y."/>
            <person name="Ohishi K."/>
            <person name="Motoyama A."/>
            <person name="Aizu T."/>
            <person name="Enomoto A."/>
            <person name="Kondo K."/>
            <person name="Tanaka S."/>
            <person name="Hara Y."/>
            <person name="Koshikawa S."/>
            <person name="Sagara H."/>
            <person name="Miura T."/>
            <person name="Yokobori S."/>
            <person name="Miyagawa K."/>
            <person name="Suzuki Y."/>
            <person name="Kubo T."/>
            <person name="Oyama M."/>
            <person name="Kohara Y."/>
            <person name="Fujiyama A."/>
            <person name="Arakawa K."/>
            <person name="Katayama T."/>
            <person name="Toyoda A."/>
            <person name="Kunieda T."/>
        </authorList>
    </citation>
    <scope>NUCLEOTIDE SEQUENCE [LARGE SCALE GENOMIC DNA]</scope>
    <source>
        <strain evidence="1 2">YOKOZUNA-1</strain>
    </source>
</reference>
<dbReference type="OrthoDB" id="2266637at2759"/>
<name>A0A1D1VER4_RAMVA</name>
<evidence type="ECO:0000313" key="1">
    <source>
        <dbReference type="EMBL" id="GAV00122.1"/>
    </source>
</evidence>
<feature type="non-terminal residue" evidence="1">
    <location>
        <position position="242"/>
    </location>
</feature>
<dbReference type="Proteomes" id="UP000186922">
    <property type="component" value="Unassembled WGS sequence"/>
</dbReference>
<dbReference type="AlphaFoldDB" id="A0A1D1VER4"/>
<sequence>MASPVEFKINVEKLWKILGQSYFESSKFGLPSLTGHRKAIALLVDRSPRTIEGVTRSWDLVSGPPKNAVTDSEDEDGTAERLDPILDAIVGSELSKITGDRHLLSEVDWDTIRDIIRGQYKEKRHIALETLLPLVVDKVGLKVSRATLYRTLRRMGFAYRERTTEHLFVDPLLKLDKTRSQKGPVKFPCQDCGAPHPSGAGKRLVTFDVVTPVGFVPNCGLVWNATKHQGDYHGNFNYANYE</sequence>
<accession>A0A1D1VER4</accession>
<comment type="caution">
    <text evidence="1">The sequence shown here is derived from an EMBL/GenBank/DDBJ whole genome shotgun (WGS) entry which is preliminary data.</text>
</comment>
<dbReference type="EMBL" id="BDGG01000005">
    <property type="protein sequence ID" value="GAV00122.1"/>
    <property type="molecule type" value="Genomic_DNA"/>
</dbReference>